<proteinExistence type="predicted"/>
<sequence>MDSPTNSKASLLAQSDTNYGCDEPPKGPGAQGTQGSIYLHRASFASMGIFFIVLLAIFETLNFLCNRDNGLADAPSGSQYLWRYGPTLVLIIIAAFWGQIEYHILKSEPWIQLRIRPQPAETNVMLNYVSPWNITSLSCALRACHWAVAIAIGGGLILKALVVVSTGLFVVEDRQFTVQTEFQLTHRLDLSRLYNNTDIAEPRLDPGVAFWAVNAQNVPYPAGVNSEYAVAPFSAEALDLPVGATLQANTTVFAVTFDCPAFSWTYNTRGKKSASKILASLDDQDLFSLADMMSTEDFELLSSFFSQALPRPDLDPVPSLTNNASSRWLNRTTLVDTYWDPFGYATDFTTVRPENNTGRIFTSLVVDRPANRSDVTALLCRPLYSLTRRPVSVTIGANGNILQVSDNIIETLNLGITPSLLTALSFGIMFPIRQTFFGDTNLGRLPDNWWIPIMNITTPKKDWSEFFEKEVFSAAFQRALRELMVWCVRHAGSTALQDGAGRLPGFIVTPRPRVVVTQITLRVMEALLAVMATISLALCMYGFGPSGEYRGSLLHAARLVVSSDQMSHLLGSKGGLSGYLFSSDPISARIDASWDTALNDTADASSGAAESTPLAPERKMTTLNKSSDHVVSWLPLAMTKAFRLSVLAITLAFLVTLEALLQVSRKNNGLAEVPTQGYVQYAWNVFPALLLASLGLAYVSMDRAMRTLHPFLELTQRGGAAVETLTRDSQANIAVVALALSVYRRQPGLSFIILASTLATLMAIISNGLYSATGEGAIMGKTTDVDTWFDIRNASLLWDKYYNYSGGHLRDTLFSQAIQAHNLTYTAGTYQGFAFAMPNLAGIPLAPGSASPTGKFKAQVPAARFQSNCELLEFRPVDEQAVKTSGEVEISVFPPPGCYKGANSTRTSRLDRLFLDPPLLPYAKPGPFGFLAQTDWGAERLPGEFNFTANLRLPHEVCADNIQHLFFVYGTRSATTNATENTAILHCIPSLESIVVSATFLLPSQEIDPSSSLEVVPDFAPTEWTAFNETSIPLPMPGFTTASADDNFDAYFTFLRYGPSFANLSPSIPELIAQGDSPSARAEILSRINSLCQELAAQSLHFNFRVPYNKRLMDPEQPQPQGGTINGTLFLQPPPGRARLVQNEIPTRVLEGVLITLLVLAAASFALVGWRDRAVRVLERDPGSIAARIGLWVGSGFVEEMRNGKKRWEGRRFKLGWWDGEPNSGERGRYGIDVMPREGPGGQ</sequence>
<organism evidence="2 3">
    <name type="scientific">Podospora aff. communis PSN243</name>
    <dbReference type="NCBI Taxonomy" id="3040156"/>
    <lineage>
        <taxon>Eukaryota</taxon>
        <taxon>Fungi</taxon>
        <taxon>Dikarya</taxon>
        <taxon>Ascomycota</taxon>
        <taxon>Pezizomycotina</taxon>
        <taxon>Sordariomycetes</taxon>
        <taxon>Sordariomycetidae</taxon>
        <taxon>Sordariales</taxon>
        <taxon>Podosporaceae</taxon>
        <taxon>Podospora</taxon>
    </lineage>
</organism>
<dbReference type="Proteomes" id="UP001321760">
    <property type="component" value="Unassembled WGS sequence"/>
</dbReference>
<feature type="transmembrane region" description="Helical" evidence="1">
    <location>
        <begin position="44"/>
        <end position="64"/>
    </location>
</feature>
<evidence type="ECO:0000256" key="1">
    <source>
        <dbReference type="SAM" id="Phobius"/>
    </source>
</evidence>
<feature type="transmembrane region" description="Helical" evidence="1">
    <location>
        <begin position="681"/>
        <end position="699"/>
    </location>
</feature>
<protein>
    <submittedName>
        <fullName evidence="2">Uncharacterized protein</fullName>
    </submittedName>
</protein>
<accession>A0AAV9GLK1</accession>
<dbReference type="Pfam" id="PF11915">
    <property type="entry name" value="DUF3433"/>
    <property type="match status" value="2"/>
</dbReference>
<dbReference type="PANTHER" id="PTHR37544:SF1">
    <property type="entry name" value="PHOSPHORIBOSYLAMINOIMIDAZOLE-SUCCINOCARBOXAMIDE SYNTHASE"/>
    <property type="match status" value="1"/>
</dbReference>
<feature type="transmembrane region" description="Helical" evidence="1">
    <location>
        <begin position="749"/>
        <end position="770"/>
    </location>
</feature>
<dbReference type="EMBL" id="MU865940">
    <property type="protein sequence ID" value="KAK4448875.1"/>
    <property type="molecule type" value="Genomic_DNA"/>
</dbReference>
<gene>
    <name evidence="2" type="ORF">QBC34DRAFT_438656</name>
</gene>
<keyword evidence="1" id="KW-0472">Membrane</keyword>
<comment type="caution">
    <text evidence="2">The sequence shown here is derived from an EMBL/GenBank/DDBJ whole genome shotgun (WGS) entry which is preliminary data.</text>
</comment>
<feature type="transmembrane region" description="Helical" evidence="1">
    <location>
        <begin position="84"/>
        <end position="105"/>
    </location>
</feature>
<keyword evidence="1" id="KW-0812">Transmembrane</keyword>
<evidence type="ECO:0000313" key="2">
    <source>
        <dbReference type="EMBL" id="KAK4448875.1"/>
    </source>
</evidence>
<reference evidence="2" key="1">
    <citation type="journal article" date="2023" name="Mol. Phylogenet. Evol.">
        <title>Genome-scale phylogeny and comparative genomics of the fungal order Sordariales.</title>
        <authorList>
            <person name="Hensen N."/>
            <person name="Bonometti L."/>
            <person name="Westerberg I."/>
            <person name="Brannstrom I.O."/>
            <person name="Guillou S."/>
            <person name="Cros-Aarteil S."/>
            <person name="Calhoun S."/>
            <person name="Haridas S."/>
            <person name="Kuo A."/>
            <person name="Mondo S."/>
            <person name="Pangilinan J."/>
            <person name="Riley R."/>
            <person name="LaButti K."/>
            <person name="Andreopoulos B."/>
            <person name="Lipzen A."/>
            <person name="Chen C."/>
            <person name="Yan M."/>
            <person name="Daum C."/>
            <person name="Ng V."/>
            <person name="Clum A."/>
            <person name="Steindorff A."/>
            <person name="Ohm R.A."/>
            <person name="Martin F."/>
            <person name="Silar P."/>
            <person name="Natvig D.O."/>
            <person name="Lalanne C."/>
            <person name="Gautier V."/>
            <person name="Ament-Velasquez S.L."/>
            <person name="Kruys A."/>
            <person name="Hutchinson M.I."/>
            <person name="Powell A.J."/>
            <person name="Barry K."/>
            <person name="Miller A.N."/>
            <person name="Grigoriev I.V."/>
            <person name="Debuchy R."/>
            <person name="Gladieux P."/>
            <person name="Hiltunen Thoren M."/>
            <person name="Johannesson H."/>
        </authorList>
    </citation>
    <scope>NUCLEOTIDE SEQUENCE</scope>
    <source>
        <strain evidence="2">PSN243</strain>
    </source>
</reference>
<dbReference type="PANTHER" id="PTHR37544">
    <property type="entry name" value="SPRAY-RELATED"/>
    <property type="match status" value="1"/>
</dbReference>
<feature type="transmembrane region" description="Helical" evidence="1">
    <location>
        <begin position="526"/>
        <end position="544"/>
    </location>
</feature>
<name>A0AAV9GLK1_9PEZI</name>
<keyword evidence="3" id="KW-1185">Reference proteome</keyword>
<reference evidence="2" key="2">
    <citation type="submission" date="2023-05" db="EMBL/GenBank/DDBJ databases">
        <authorList>
            <consortium name="Lawrence Berkeley National Laboratory"/>
            <person name="Steindorff A."/>
            <person name="Hensen N."/>
            <person name="Bonometti L."/>
            <person name="Westerberg I."/>
            <person name="Brannstrom I.O."/>
            <person name="Guillou S."/>
            <person name="Cros-Aarteil S."/>
            <person name="Calhoun S."/>
            <person name="Haridas S."/>
            <person name="Kuo A."/>
            <person name="Mondo S."/>
            <person name="Pangilinan J."/>
            <person name="Riley R."/>
            <person name="Labutti K."/>
            <person name="Andreopoulos B."/>
            <person name="Lipzen A."/>
            <person name="Chen C."/>
            <person name="Yanf M."/>
            <person name="Daum C."/>
            <person name="Ng V."/>
            <person name="Clum A."/>
            <person name="Ohm R."/>
            <person name="Martin F."/>
            <person name="Silar P."/>
            <person name="Natvig D."/>
            <person name="Lalanne C."/>
            <person name="Gautier V."/>
            <person name="Ament-Velasquez S.L."/>
            <person name="Kruys A."/>
            <person name="Hutchinson M.I."/>
            <person name="Powell A.J."/>
            <person name="Barry K."/>
            <person name="Miller A.N."/>
            <person name="Grigoriev I.V."/>
            <person name="Debuchy R."/>
            <person name="Gladieux P."/>
            <person name="Thoren M.H."/>
            <person name="Johannesson H."/>
        </authorList>
    </citation>
    <scope>NUCLEOTIDE SEQUENCE</scope>
    <source>
        <strain evidence="2">PSN243</strain>
    </source>
</reference>
<dbReference type="InterPro" id="IPR021840">
    <property type="entry name" value="DUF3433"/>
</dbReference>
<dbReference type="AlphaFoldDB" id="A0AAV9GLK1"/>
<feature type="transmembrane region" description="Helical" evidence="1">
    <location>
        <begin position="146"/>
        <end position="171"/>
    </location>
</feature>
<feature type="transmembrane region" description="Helical" evidence="1">
    <location>
        <begin position="1149"/>
        <end position="1170"/>
    </location>
</feature>
<feature type="transmembrane region" description="Helical" evidence="1">
    <location>
        <begin position="641"/>
        <end position="661"/>
    </location>
</feature>
<keyword evidence="1" id="KW-1133">Transmembrane helix</keyword>
<evidence type="ECO:0000313" key="3">
    <source>
        <dbReference type="Proteomes" id="UP001321760"/>
    </source>
</evidence>